<feature type="compositionally biased region" description="Low complexity" evidence="1">
    <location>
        <begin position="14"/>
        <end position="24"/>
    </location>
</feature>
<dbReference type="PANTHER" id="PTHR14969">
    <property type="entry name" value="SPHINGOSINE-1-PHOSPHATE PHOSPHOHYDROLASE"/>
    <property type="match status" value="1"/>
</dbReference>
<feature type="transmembrane region" description="Helical" evidence="2">
    <location>
        <begin position="86"/>
        <end position="107"/>
    </location>
</feature>
<evidence type="ECO:0000259" key="3">
    <source>
        <dbReference type="SMART" id="SM00014"/>
    </source>
</evidence>
<keyword evidence="2" id="KW-1133">Transmembrane helix</keyword>
<dbReference type="SUPFAM" id="SSF48317">
    <property type="entry name" value="Acid phosphatase/Vanadium-dependent haloperoxidase"/>
    <property type="match status" value="1"/>
</dbReference>
<feature type="transmembrane region" description="Helical" evidence="2">
    <location>
        <begin position="34"/>
        <end position="52"/>
    </location>
</feature>
<keyword evidence="5" id="KW-1185">Reference proteome</keyword>
<dbReference type="PANTHER" id="PTHR14969:SF13">
    <property type="entry name" value="AT30094P"/>
    <property type="match status" value="1"/>
</dbReference>
<dbReference type="Gene3D" id="1.20.144.10">
    <property type="entry name" value="Phosphatidic acid phosphatase type 2/haloperoxidase"/>
    <property type="match status" value="1"/>
</dbReference>
<evidence type="ECO:0000313" key="4">
    <source>
        <dbReference type="EMBL" id="GHF94147.1"/>
    </source>
</evidence>
<feature type="transmembrane region" description="Helical" evidence="2">
    <location>
        <begin position="114"/>
        <end position="136"/>
    </location>
</feature>
<protein>
    <submittedName>
        <fullName evidence="4">Phosphatidylglycerophosphatase B</fullName>
    </submittedName>
</protein>
<keyword evidence="2" id="KW-0812">Transmembrane</keyword>
<dbReference type="Pfam" id="PF01569">
    <property type="entry name" value="PAP2"/>
    <property type="match status" value="1"/>
</dbReference>
<gene>
    <name evidence="4" type="ORF">GCM10017783_02700</name>
</gene>
<feature type="domain" description="Phosphatidic acid phosphatase type 2/haloperoxidase" evidence="3">
    <location>
        <begin position="115"/>
        <end position="226"/>
    </location>
</feature>
<dbReference type="InterPro" id="IPR036938">
    <property type="entry name" value="PAP2/HPO_sf"/>
</dbReference>
<feature type="transmembrane region" description="Helical" evidence="2">
    <location>
        <begin position="183"/>
        <end position="205"/>
    </location>
</feature>
<feature type="compositionally biased region" description="Pro residues" evidence="1">
    <location>
        <begin position="1"/>
        <end position="13"/>
    </location>
</feature>
<accession>A0ABQ3JYP2</accession>
<name>A0ABQ3JYP2_9DEIO</name>
<dbReference type="CDD" id="cd03392">
    <property type="entry name" value="PAP2_like_2"/>
    <property type="match status" value="1"/>
</dbReference>
<evidence type="ECO:0000256" key="1">
    <source>
        <dbReference type="SAM" id="MobiDB-lite"/>
    </source>
</evidence>
<reference evidence="5" key="1">
    <citation type="journal article" date="2019" name="Int. J. Syst. Evol. Microbiol.">
        <title>The Global Catalogue of Microorganisms (GCM) 10K type strain sequencing project: providing services to taxonomists for standard genome sequencing and annotation.</title>
        <authorList>
            <consortium name="The Broad Institute Genomics Platform"/>
            <consortium name="The Broad Institute Genome Sequencing Center for Infectious Disease"/>
            <person name="Wu L."/>
            <person name="Ma J."/>
        </authorList>
    </citation>
    <scope>NUCLEOTIDE SEQUENCE [LARGE SCALE GENOMIC DNA]</scope>
    <source>
        <strain evidence="5">CGMCC 1.18439</strain>
    </source>
</reference>
<keyword evidence="2" id="KW-0472">Membrane</keyword>
<dbReference type="EMBL" id="BNAL01000002">
    <property type="protein sequence ID" value="GHF94147.1"/>
    <property type="molecule type" value="Genomic_DNA"/>
</dbReference>
<dbReference type="InterPro" id="IPR000326">
    <property type="entry name" value="PAP2/HPO"/>
</dbReference>
<dbReference type="RefSeq" id="WP_229838821.1">
    <property type="nucleotide sequence ID" value="NZ_BNAL01000002.1"/>
</dbReference>
<organism evidence="4 5">
    <name type="scientific">Deinococcus piscis</name>
    <dbReference type="NCBI Taxonomy" id="394230"/>
    <lineage>
        <taxon>Bacteria</taxon>
        <taxon>Thermotogati</taxon>
        <taxon>Deinococcota</taxon>
        <taxon>Deinococci</taxon>
        <taxon>Deinococcales</taxon>
        <taxon>Deinococcaceae</taxon>
        <taxon>Deinococcus</taxon>
    </lineage>
</organism>
<sequence length="243" mass="26321">MSRVPGPPTPLSAPLPSEAALPPSDTRPASPHRWLGLVLGVLLPLLLVGWLGEEVLEGERFRFEAPLMLAVHEAVGTRLDPLALWLHFWGGPLVMPLLFLVLAAWSWRYLGRRAALFTLLGPGSAVAVGGLMKLVFSRPRPELWPRLVEETSASFPSGHATMGAALATWAVLLLWPRLGQTRWLVLLAGLLYAGMMGFSRIVLGVHYPSDVLAGWLTGLALVLGMFRLLGRPLWPSAAASVPD</sequence>
<feature type="transmembrane region" description="Helical" evidence="2">
    <location>
        <begin position="211"/>
        <end position="230"/>
    </location>
</feature>
<proteinExistence type="predicted"/>
<comment type="caution">
    <text evidence="4">The sequence shown here is derived from an EMBL/GenBank/DDBJ whole genome shotgun (WGS) entry which is preliminary data.</text>
</comment>
<feature type="transmembrane region" description="Helical" evidence="2">
    <location>
        <begin position="156"/>
        <end position="176"/>
    </location>
</feature>
<dbReference type="SMART" id="SM00014">
    <property type="entry name" value="acidPPc"/>
    <property type="match status" value="1"/>
</dbReference>
<evidence type="ECO:0000256" key="2">
    <source>
        <dbReference type="SAM" id="Phobius"/>
    </source>
</evidence>
<dbReference type="Proteomes" id="UP000632154">
    <property type="component" value="Unassembled WGS sequence"/>
</dbReference>
<feature type="region of interest" description="Disordered" evidence="1">
    <location>
        <begin position="1"/>
        <end position="25"/>
    </location>
</feature>
<evidence type="ECO:0000313" key="5">
    <source>
        <dbReference type="Proteomes" id="UP000632154"/>
    </source>
</evidence>